<dbReference type="EMBL" id="JACHFM010000004">
    <property type="protein sequence ID" value="MBB5223702.1"/>
    <property type="molecule type" value="Genomic_DNA"/>
</dbReference>
<reference evidence="7 8" key="1">
    <citation type="submission" date="2020-08" db="EMBL/GenBank/DDBJ databases">
        <title>Genomic Encyclopedia of Type Strains, Phase IV (KMG-IV): sequencing the most valuable type-strain genomes for metagenomic binning, comparative biology and taxonomic classification.</title>
        <authorList>
            <person name="Goeker M."/>
        </authorList>
    </citation>
    <scope>NUCLEOTIDE SEQUENCE [LARGE SCALE GENOMIC DNA]</scope>
    <source>
        <strain evidence="7 8">DSM 101730</strain>
    </source>
</reference>
<keyword evidence="8" id="KW-1185">Reference proteome</keyword>
<evidence type="ECO:0000256" key="3">
    <source>
        <dbReference type="ARBA" id="ARBA00022840"/>
    </source>
</evidence>
<feature type="binding site" evidence="6">
    <location>
        <begin position="295"/>
        <end position="298"/>
    </location>
    <ligand>
        <name>ATP</name>
        <dbReference type="ChEBI" id="CHEBI:30616"/>
    </ligand>
</feature>
<comment type="similarity">
    <text evidence="5 6">Belongs to the FtsA/MreB family.</text>
</comment>
<dbReference type="GO" id="GO:0005524">
    <property type="term" value="F:ATP binding"/>
    <property type="evidence" value="ECO:0007669"/>
    <property type="project" value="UniProtKB-KW"/>
</dbReference>
<protein>
    <recommendedName>
        <fullName evidence="6">Cell shape-determining protein MreB</fullName>
    </recommendedName>
</protein>
<dbReference type="CDD" id="cd10225">
    <property type="entry name" value="ASKHA_NBD_MreB-like"/>
    <property type="match status" value="1"/>
</dbReference>
<keyword evidence="2 6" id="KW-0547">Nucleotide-binding</keyword>
<dbReference type="SUPFAM" id="SSF53067">
    <property type="entry name" value="Actin-like ATPase domain"/>
    <property type="match status" value="2"/>
</dbReference>
<evidence type="ECO:0000256" key="2">
    <source>
        <dbReference type="ARBA" id="ARBA00022741"/>
    </source>
</evidence>
<gene>
    <name evidence="6" type="primary">mreB</name>
    <name evidence="7" type="ORF">HNP73_003656</name>
</gene>
<dbReference type="GO" id="GO:0008360">
    <property type="term" value="P:regulation of cell shape"/>
    <property type="evidence" value="ECO:0007669"/>
    <property type="project" value="UniProtKB-UniRule"/>
</dbReference>
<dbReference type="PANTHER" id="PTHR42749">
    <property type="entry name" value="CELL SHAPE-DETERMINING PROTEIN MREB"/>
    <property type="match status" value="1"/>
</dbReference>
<feature type="binding site" evidence="6">
    <location>
        <begin position="165"/>
        <end position="167"/>
    </location>
    <ligand>
        <name>ATP</name>
        <dbReference type="ChEBI" id="CHEBI:30616"/>
    </ligand>
</feature>
<evidence type="ECO:0000256" key="1">
    <source>
        <dbReference type="ARBA" id="ARBA00022490"/>
    </source>
</evidence>
<evidence type="ECO:0000256" key="6">
    <source>
        <dbReference type="HAMAP-Rule" id="MF_02207"/>
    </source>
</evidence>
<name>A0A840SX80_9RHOB</name>
<dbReference type="GO" id="GO:0005737">
    <property type="term" value="C:cytoplasm"/>
    <property type="evidence" value="ECO:0007669"/>
    <property type="project" value="UniProtKB-SubCell"/>
</dbReference>
<keyword evidence="3 6" id="KW-0067">ATP-binding</keyword>
<dbReference type="RefSeq" id="WP_184153131.1">
    <property type="nucleotide sequence ID" value="NZ_JACHFM010000004.1"/>
</dbReference>
<evidence type="ECO:0000256" key="4">
    <source>
        <dbReference type="ARBA" id="ARBA00022960"/>
    </source>
</evidence>
<sequence>MFGALSGLFSSDMAIDLGTANTLVYIKGKGIVLNEPSVVAYSFKDGKKRVLAVGEEARLMLGRTPESIQAIRPLRDGVIADFEVAEEMIKHFMKKAHRRGGWSKPKVLVCVPHGATSVERRAIRESVLAAGARKAGLISEPIAAAIGSGMPIADPTGNMVVDIGGGTTEVAVLSLGDVVYAKSVRVGGDRMDEAIINYLRRHHNLLVGESTAEKVKCEIGTARIPDDGRGARMDVRGRDLLNGIPKEIEINQGQIAEALAETVALIVDGVMTALEQTPPDLAADIVDRGVMLTGGGALLGDLDLALREQTGLAITVAEDSLNCVALGTGKSLEFESQLAHVIDFGTN</sequence>
<dbReference type="AlphaFoldDB" id="A0A840SX80"/>
<comment type="subcellular location">
    <subcellularLocation>
        <location evidence="6">Cytoplasm</location>
    </subcellularLocation>
    <text evidence="6">Membrane-associated.</text>
</comment>
<dbReference type="NCBIfam" id="NF010539">
    <property type="entry name" value="PRK13927.1"/>
    <property type="match status" value="1"/>
</dbReference>
<evidence type="ECO:0000256" key="5">
    <source>
        <dbReference type="ARBA" id="ARBA00023458"/>
    </source>
</evidence>
<feature type="binding site" evidence="6">
    <location>
        <begin position="213"/>
        <end position="216"/>
    </location>
    <ligand>
        <name>ATP</name>
        <dbReference type="ChEBI" id="CHEBI:30616"/>
    </ligand>
</feature>
<organism evidence="7 8">
    <name type="scientific">Amaricoccus macauensis</name>
    <dbReference type="NCBI Taxonomy" id="57001"/>
    <lineage>
        <taxon>Bacteria</taxon>
        <taxon>Pseudomonadati</taxon>
        <taxon>Pseudomonadota</taxon>
        <taxon>Alphaproteobacteria</taxon>
        <taxon>Rhodobacterales</taxon>
        <taxon>Paracoccaceae</taxon>
        <taxon>Amaricoccus</taxon>
    </lineage>
</organism>
<keyword evidence="4 6" id="KW-0133">Cell shape</keyword>
<dbReference type="InterPro" id="IPR004753">
    <property type="entry name" value="MreB"/>
</dbReference>
<evidence type="ECO:0000313" key="8">
    <source>
        <dbReference type="Proteomes" id="UP000549457"/>
    </source>
</evidence>
<dbReference type="NCBIfam" id="TIGR00904">
    <property type="entry name" value="mreB"/>
    <property type="match status" value="1"/>
</dbReference>
<accession>A0A840SX80</accession>
<comment type="caution">
    <text evidence="7">The sequence shown here is derived from an EMBL/GenBank/DDBJ whole genome shotgun (WGS) entry which is preliminary data.</text>
</comment>
<dbReference type="PRINTS" id="PR01652">
    <property type="entry name" value="SHAPEPROTEIN"/>
</dbReference>
<feature type="binding site" evidence="6">
    <location>
        <begin position="19"/>
        <end position="21"/>
    </location>
    <ligand>
        <name>ATP</name>
        <dbReference type="ChEBI" id="CHEBI:30616"/>
    </ligand>
</feature>
<dbReference type="Gene3D" id="3.30.420.40">
    <property type="match status" value="3"/>
</dbReference>
<keyword evidence="1 6" id="KW-0963">Cytoplasm</keyword>
<dbReference type="Pfam" id="PF06723">
    <property type="entry name" value="MreB_Mbl"/>
    <property type="match status" value="1"/>
</dbReference>
<proteinExistence type="inferred from homology"/>
<dbReference type="Proteomes" id="UP000549457">
    <property type="component" value="Unassembled WGS sequence"/>
</dbReference>
<dbReference type="InterPro" id="IPR043129">
    <property type="entry name" value="ATPase_NBD"/>
</dbReference>
<dbReference type="HAMAP" id="MF_02207">
    <property type="entry name" value="MreB"/>
    <property type="match status" value="1"/>
</dbReference>
<dbReference type="GO" id="GO:0000902">
    <property type="term" value="P:cell morphogenesis"/>
    <property type="evidence" value="ECO:0007669"/>
    <property type="project" value="InterPro"/>
</dbReference>
<comment type="subunit">
    <text evidence="6">Forms polymers.</text>
</comment>
<dbReference type="InterPro" id="IPR056546">
    <property type="entry name" value="MreB_MamK-like"/>
</dbReference>
<dbReference type="PANTHER" id="PTHR42749:SF1">
    <property type="entry name" value="CELL SHAPE-DETERMINING PROTEIN MREB"/>
    <property type="match status" value="1"/>
</dbReference>
<comment type="function">
    <text evidence="6">Forms membrane-associated dynamic filaments that are essential for cell shape determination. Acts by regulating cell wall synthesis and cell elongation, and thus cell shape. A feedback loop between cell geometry and MreB localization may maintain elongated cell shape by targeting cell wall growth to regions of negative cell wall curvature.</text>
</comment>
<evidence type="ECO:0000313" key="7">
    <source>
        <dbReference type="EMBL" id="MBB5223702.1"/>
    </source>
</evidence>